<dbReference type="GO" id="GO:0032259">
    <property type="term" value="P:methylation"/>
    <property type="evidence" value="ECO:0007669"/>
    <property type="project" value="UniProtKB-KW"/>
</dbReference>
<keyword evidence="3" id="KW-0808">Transferase</keyword>
<dbReference type="GO" id="GO:0003676">
    <property type="term" value="F:nucleic acid binding"/>
    <property type="evidence" value="ECO:0007669"/>
    <property type="project" value="InterPro"/>
</dbReference>
<dbReference type="InterPro" id="IPR002052">
    <property type="entry name" value="DNA_methylase_N6_adenine_CS"/>
</dbReference>
<dbReference type="EMBL" id="MN740360">
    <property type="protein sequence ID" value="QHU02490.1"/>
    <property type="molecule type" value="Genomic_DNA"/>
</dbReference>
<sequence length="419" mass="48451">MEMFTKCDIFTPNNISYQMCSYLIPNGNLLEPSVGKGCLLKGVDLDVYDSVDVYDIKQEFLNDINQSGVNKFCGDFLSVDVSMKYVNIIMNPPYIKFQDLSHEYRSFIKSKFPILAKGCIDIYYAFIIKCIDLLRDNGVMVSITPNSFLYNKSAIELRKYLFENRYIQEIIDFKSEKVFPDASVYCCITIFTKTKPDTLVYNGIPIQYTDICNRNNYMLFTPITDGHAQNKTKTLKNVCKISNGIATLRDKVYIHNTRLFNEPCWQEITNSRRVKYAIYPYEDGKIICDDRFKSENPQTYVYLEKFRDELGKRDNGRKRYPTWYAYGRSQSLHLSNVKRVIFIPAFLHPDNICLTISKPMIHQTCLCIEPNNDDDVEAIYSAIMSNATYLGNVSSKRSGGWVNITTRTLYSIPFVSNIC</sequence>
<evidence type="ECO:0000313" key="7">
    <source>
        <dbReference type="EMBL" id="QHU02490.1"/>
    </source>
</evidence>
<keyword evidence="2" id="KW-0489">Methyltransferase</keyword>
<dbReference type="EC" id="2.1.1.72" evidence="1"/>
<dbReference type="GO" id="GO:0006304">
    <property type="term" value="P:DNA modification"/>
    <property type="evidence" value="ECO:0007669"/>
    <property type="project" value="InterPro"/>
</dbReference>
<evidence type="ECO:0000259" key="6">
    <source>
        <dbReference type="Pfam" id="PF07669"/>
    </source>
</evidence>
<evidence type="ECO:0000256" key="1">
    <source>
        <dbReference type="ARBA" id="ARBA00011900"/>
    </source>
</evidence>
<dbReference type="SUPFAM" id="SSF53335">
    <property type="entry name" value="S-adenosyl-L-methionine-dependent methyltransferases"/>
    <property type="match status" value="1"/>
</dbReference>
<dbReference type="PANTHER" id="PTHR33841:SF1">
    <property type="entry name" value="DNA METHYLTRANSFERASE A"/>
    <property type="match status" value="1"/>
</dbReference>
<dbReference type="PANTHER" id="PTHR33841">
    <property type="entry name" value="DNA METHYLTRANSFERASE YEEA-RELATED"/>
    <property type="match status" value="1"/>
</dbReference>
<accession>A0A6C0JCB3</accession>
<dbReference type="Pfam" id="PF07669">
    <property type="entry name" value="Eco57I"/>
    <property type="match status" value="1"/>
</dbReference>
<name>A0A6C0JCB3_9ZZZZ</name>
<evidence type="ECO:0000256" key="5">
    <source>
        <dbReference type="ARBA" id="ARBA00047942"/>
    </source>
</evidence>
<keyword evidence="4" id="KW-0949">S-adenosyl-L-methionine</keyword>
<comment type="catalytic activity">
    <reaction evidence="5">
        <text>a 2'-deoxyadenosine in DNA + S-adenosyl-L-methionine = an N(6)-methyl-2'-deoxyadenosine in DNA + S-adenosyl-L-homocysteine + H(+)</text>
        <dbReference type="Rhea" id="RHEA:15197"/>
        <dbReference type="Rhea" id="RHEA-COMP:12418"/>
        <dbReference type="Rhea" id="RHEA-COMP:12419"/>
        <dbReference type="ChEBI" id="CHEBI:15378"/>
        <dbReference type="ChEBI" id="CHEBI:57856"/>
        <dbReference type="ChEBI" id="CHEBI:59789"/>
        <dbReference type="ChEBI" id="CHEBI:90615"/>
        <dbReference type="ChEBI" id="CHEBI:90616"/>
        <dbReference type="EC" id="2.1.1.72"/>
    </reaction>
</comment>
<proteinExistence type="predicted"/>
<dbReference type="PRINTS" id="PR00507">
    <property type="entry name" value="N12N6MTFRASE"/>
</dbReference>
<dbReference type="InterPro" id="IPR050953">
    <property type="entry name" value="N4_N6_ade-DNA_methylase"/>
</dbReference>
<dbReference type="AlphaFoldDB" id="A0A6C0JCB3"/>
<dbReference type="PROSITE" id="PS00092">
    <property type="entry name" value="N6_MTASE"/>
    <property type="match status" value="1"/>
</dbReference>
<dbReference type="InterPro" id="IPR029063">
    <property type="entry name" value="SAM-dependent_MTases_sf"/>
</dbReference>
<feature type="domain" description="Type II methyltransferase M.TaqI-like" evidence="6">
    <location>
        <begin position="63"/>
        <end position="179"/>
    </location>
</feature>
<dbReference type="Gene3D" id="3.40.50.150">
    <property type="entry name" value="Vaccinia Virus protein VP39"/>
    <property type="match status" value="1"/>
</dbReference>
<evidence type="ECO:0000256" key="3">
    <source>
        <dbReference type="ARBA" id="ARBA00022679"/>
    </source>
</evidence>
<dbReference type="InterPro" id="IPR011639">
    <property type="entry name" value="MethylTrfase_TaqI-like_dom"/>
</dbReference>
<protein>
    <recommendedName>
        <fullName evidence="1">site-specific DNA-methyltransferase (adenine-specific)</fullName>
        <ecNumber evidence="1">2.1.1.72</ecNumber>
    </recommendedName>
</protein>
<organism evidence="7">
    <name type="scientific">viral metagenome</name>
    <dbReference type="NCBI Taxonomy" id="1070528"/>
    <lineage>
        <taxon>unclassified sequences</taxon>
        <taxon>metagenomes</taxon>
        <taxon>organismal metagenomes</taxon>
    </lineage>
</organism>
<evidence type="ECO:0000256" key="2">
    <source>
        <dbReference type="ARBA" id="ARBA00022603"/>
    </source>
</evidence>
<evidence type="ECO:0000256" key="4">
    <source>
        <dbReference type="ARBA" id="ARBA00022691"/>
    </source>
</evidence>
<dbReference type="GO" id="GO:0009007">
    <property type="term" value="F:site-specific DNA-methyltransferase (adenine-specific) activity"/>
    <property type="evidence" value="ECO:0007669"/>
    <property type="project" value="UniProtKB-EC"/>
</dbReference>
<reference evidence="7" key="1">
    <citation type="journal article" date="2020" name="Nature">
        <title>Giant virus diversity and host interactions through global metagenomics.</title>
        <authorList>
            <person name="Schulz F."/>
            <person name="Roux S."/>
            <person name="Paez-Espino D."/>
            <person name="Jungbluth S."/>
            <person name="Walsh D.A."/>
            <person name="Denef V.J."/>
            <person name="McMahon K.D."/>
            <person name="Konstantinidis K.T."/>
            <person name="Eloe-Fadrosh E.A."/>
            <person name="Kyrpides N.C."/>
            <person name="Woyke T."/>
        </authorList>
    </citation>
    <scope>NUCLEOTIDE SEQUENCE</scope>
    <source>
        <strain evidence="7">GVMAG-M-3300025880-76</strain>
    </source>
</reference>